<dbReference type="Gene3D" id="1.20.1390.10">
    <property type="entry name" value="PWI domain"/>
    <property type="match status" value="1"/>
</dbReference>
<gene>
    <name evidence="4" type="ORF">HK103_000964</name>
</gene>
<evidence type="ECO:0000256" key="2">
    <source>
        <dbReference type="SAM" id="MobiDB-lite"/>
    </source>
</evidence>
<dbReference type="AlphaFoldDB" id="A0AAD5UK72"/>
<dbReference type="InterPro" id="IPR036483">
    <property type="entry name" value="PWI_dom_sf"/>
</dbReference>
<feature type="compositionally biased region" description="Basic and acidic residues" evidence="2">
    <location>
        <begin position="233"/>
        <end position="257"/>
    </location>
</feature>
<dbReference type="PROSITE" id="PS51025">
    <property type="entry name" value="PWI"/>
    <property type="match status" value="1"/>
</dbReference>
<keyword evidence="5" id="KW-1185">Reference proteome</keyword>
<feature type="region of interest" description="Disordered" evidence="2">
    <location>
        <begin position="127"/>
        <end position="257"/>
    </location>
</feature>
<evidence type="ECO:0000313" key="5">
    <source>
        <dbReference type="Proteomes" id="UP001210925"/>
    </source>
</evidence>
<dbReference type="EMBL" id="JADGKB010000012">
    <property type="protein sequence ID" value="KAJ3260329.1"/>
    <property type="molecule type" value="Genomic_DNA"/>
</dbReference>
<dbReference type="InterPro" id="IPR052225">
    <property type="entry name" value="Ser/Arg_repetitive_matrix"/>
</dbReference>
<feature type="compositionally biased region" description="Basic and acidic residues" evidence="2">
    <location>
        <begin position="127"/>
        <end position="206"/>
    </location>
</feature>
<dbReference type="SMART" id="SM00311">
    <property type="entry name" value="PWI"/>
    <property type="match status" value="1"/>
</dbReference>
<protein>
    <recommendedName>
        <fullName evidence="3">PWI domain-containing protein</fullName>
    </recommendedName>
</protein>
<reference evidence="4" key="1">
    <citation type="submission" date="2020-05" db="EMBL/GenBank/DDBJ databases">
        <title>Phylogenomic resolution of chytrid fungi.</title>
        <authorList>
            <person name="Stajich J.E."/>
            <person name="Amses K."/>
            <person name="Simmons R."/>
            <person name="Seto K."/>
            <person name="Myers J."/>
            <person name="Bonds A."/>
            <person name="Quandt C.A."/>
            <person name="Barry K."/>
            <person name="Liu P."/>
            <person name="Grigoriev I."/>
            <person name="Longcore J.E."/>
            <person name="James T.Y."/>
        </authorList>
    </citation>
    <scope>NUCLEOTIDE SEQUENCE</scope>
    <source>
        <strain evidence="4">PLAUS21</strain>
    </source>
</reference>
<feature type="compositionally biased region" description="Basic residues" evidence="2">
    <location>
        <begin position="223"/>
        <end position="232"/>
    </location>
</feature>
<dbReference type="Proteomes" id="UP001210925">
    <property type="component" value="Unassembled WGS sequence"/>
</dbReference>
<evidence type="ECO:0000259" key="3">
    <source>
        <dbReference type="PROSITE" id="PS51025"/>
    </source>
</evidence>
<proteinExistence type="predicted"/>
<evidence type="ECO:0000313" key="4">
    <source>
        <dbReference type="EMBL" id="KAJ3260329.1"/>
    </source>
</evidence>
<dbReference type="SUPFAM" id="SSF101233">
    <property type="entry name" value="PWI domain"/>
    <property type="match status" value="1"/>
</dbReference>
<dbReference type="InterPro" id="IPR002483">
    <property type="entry name" value="PWI_dom"/>
</dbReference>
<comment type="caution">
    <text evidence="4">The sequence shown here is derived from an EMBL/GenBank/DDBJ whole genome shotgun (WGS) entry which is preliminary data.</text>
</comment>
<evidence type="ECO:0000256" key="1">
    <source>
        <dbReference type="ARBA" id="ARBA00022664"/>
    </source>
</evidence>
<dbReference type="PANTHER" id="PTHR23148:SF0">
    <property type="entry name" value="SERINE_ARGININE REPETITIVE MATRIX PROTEIN 1"/>
    <property type="match status" value="1"/>
</dbReference>
<dbReference type="GO" id="GO:0006397">
    <property type="term" value="P:mRNA processing"/>
    <property type="evidence" value="ECO:0007669"/>
    <property type="project" value="UniProtKB-KW"/>
</dbReference>
<keyword evidence="1" id="KW-0507">mRNA processing</keyword>
<dbReference type="PANTHER" id="PTHR23148">
    <property type="entry name" value="SERINE/ARGININE REGULATED NUCLEAR MATRIX PROTEIN"/>
    <property type="match status" value="1"/>
</dbReference>
<sequence>MKLKSQVNFPKIFSEKVDIKKVQLDAMRPWIVENVNLILGFDDDICIEFIMSLLEEEPDPKEIQLKITGFLEDSTFGFMKKLWTLLVSAQSNPMGIPQEFMDKQKEEIRKQRERDIAIFEEIKRVREEEDAKKASKTDHPDTKERRSDRERRREREDKRERGYSRERREYGDRRDRESDREYRSEREYRSHRERGDRPSRHEEESGTGKIHPSRQSYHEPHRYRSRSPRERRRYRDNSPEPVYERREKPRWERPARE</sequence>
<dbReference type="GO" id="GO:0003723">
    <property type="term" value="F:RNA binding"/>
    <property type="evidence" value="ECO:0007669"/>
    <property type="project" value="TreeGrafter"/>
</dbReference>
<dbReference type="GO" id="GO:0048024">
    <property type="term" value="P:regulation of mRNA splicing, via spliceosome"/>
    <property type="evidence" value="ECO:0007669"/>
    <property type="project" value="TreeGrafter"/>
</dbReference>
<dbReference type="GO" id="GO:0005681">
    <property type="term" value="C:spliceosomal complex"/>
    <property type="evidence" value="ECO:0007669"/>
    <property type="project" value="TreeGrafter"/>
</dbReference>
<feature type="domain" description="PWI" evidence="3">
    <location>
        <begin position="6"/>
        <end position="103"/>
    </location>
</feature>
<dbReference type="Pfam" id="PF01480">
    <property type="entry name" value="PWI"/>
    <property type="match status" value="1"/>
</dbReference>
<accession>A0AAD5UK72</accession>
<name>A0AAD5UK72_9FUNG</name>
<organism evidence="4 5">
    <name type="scientific">Boothiomyces macroporosus</name>
    <dbReference type="NCBI Taxonomy" id="261099"/>
    <lineage>
        <taxon>Eukaryota</taxon>
        <taxon>Fungi</taxon>
        <taxon>Fungi incertae sedis</taxon>
        <taxon>Chytridiomycota</taxon>
        <taxon>Chytridiomycota incertae sedis</taxon>
        <taxon>Chytridiomycetes</taxon>
        <taxon>Rhizophydiales</taxon>
        <taxon>Terramycetaceae</taxon>
        <taxon>Boothiomyces</taxon>
    </lineage>
</organism>